<keyword evidence="10" id="KW-0521">NADP</keyword>
<evidence type="ECO:0000256" key="1">
    <source>
        <dbReference type="ARBA" id="ARBA00005056"/>
    </source>
</evidence>
<keyword evidence="7 10" id="KW-0791">Threonine biosynthesis</keyword>
<dbReference type="RefSeq" id="WP_101445277.1">
    <property type="nucleotide sequence ID" value="NZ_PJMU01000003.1"/>
</dbReference>
<evidence type="ECO:0000256" key="2">
    <source>
        <dbReference type="ARBA" id="ARBA00005062"/>
    </source>
</evidence>
<dbReference type="PANTHER" id="PTHR43331:SF1">
    <property type="entry name" value="HOMOSERINE DEHYDROGENASE"/>
    <property type="match status" value="1"/>
</dbReference>
<evidence type="ECO:0000256" key="6">
    <source>
        <dbReference type="ARBA" id="ARBA00022605"/>
    </source>
</evidence>
<dbReference type="InterPro" id="IPR036291">
    <property type="entry name" value="NAD(P)-bd_dom_sf"/>
</dbReference>
<evidence type="ECO:0000256" key="3">
    <source>
        <dbReference type="ARBA" id="ARBA00006753"/>
    </source>
</evidence>
<evidence type="ECO:0000259" key="13">
    <source>
        <dbReference type="Pfam" id="PF03447"/>
    </source>
</evidence>
<dbReference type="FunFam" id="3.30.360.10:FF:000005">
    <property type="entry name" value="Homoserine dehydrogenase"/>
    <property type="match status" value="1"/>
</dbReference>
<dbReference type="GO" id="GO:0009088">
    <property type="term" value="P:threonine biosynthetic process"/>
    <property type="evidence" value="ECO:0007669"/>
    <property type="project" value="UniProtKB-UniPathway"/>
</dbReference>
<evidence type="ECO:0000256" key="10">
    <source>
        <dbReference type="RuleBase" id="RU000579"/>
    </source>
</evidence>
<reference evidence="14 15" key="1">
    <citation type="submission" date="2017-12" db="EMBL/GenBank/DDBJ databases">
        <title>Genomic Encyclopedia of Type Strains, Phase III (KMG-III): the genomes of soil and plant-associated and newly described type strains.</title>
        <authorList>
            <person name="Whitman W."/>
        </authorList>
    </citation>
    <scope>NUCLEOTIDE SEQUENCE [LARGE SCALE GENOMIC DNA]</scope>
    <source>
        <strain evidence="14 15">LP43</strain>
    </source>
</reference>
<organism evidence="14 15">
    <name type="scientific">Pontibacter ramchanderi</name>
    <dbReference type="NCBI Taxonomy" id="1179743"/>
    <lineage>
        <taxon>Bacteria</taxon>
        <taxon>Pseudomonadati</taxon>
        <taxon>Bacteroidota</taxon>
        <taxon>Cytophagia</taxon>
        <taxon>Cytophagales</taxon>
        <taxon>Hymenobacteraceae</taxon>
        <taxon>Pontibacter</taxon>
    </lineage>
</organism>
<protein>
    <recommendedName>
        <fullName evidence="5 10">Homoserine dehydrogenase</fullName>
        <ecNumber evidence="4 10">1.1.1.3</ecNumber>
    </recommendedName>
</protein>
<name>A0A2N3U8B1_9BACT</name>
<evidence type="ECO:0000256" key="7">
    <source>
        <dbReference type="ARBA" id="ARBA00022697"/>
    </source>
</evidence>
<evidence type="ECO:0000256" key="8">
    <source>
        <dbReference type="ARBA" id="ARBA00023002"/>
    </source>
</evidence>
<comment type="pathway">
    <text evidence="1 10">Amino-acid biosynthesis; L-threonine biosynthesis; L-threonine from L-aspartate: step 3/5.</text>
</comment>
<evidence type="ECO:0000313" key="15">
    <source>
        <dbReference type="Proteomes" id="UP000233782"/>
    </source>
</evidence>
<dbReference type="InterPro" id="IPR001342">
    <property type="entry name" value="HDH_cat"/>
</dbReference>
<dbReference type="PROSITE" id="PS01042">
    <property type="entry name" value="HOMOSER_DHGENASE"/>
    <property type="match status" value="1"/>
</dbReference>
<accession>A0A2N3U8B1</accession>
<dbReference type="GO" id="GO:0004412">
    <property type="term" value="F:homoserine dehydrogenase activity"/>
    <property type="evidence" value="ECO:0007669"/>
    <property type="project" value="UniProtKB-EC"/>
</dbReference>
<dbReference type="SUPFAM" id="SSF55347">
    <property type="entry name" value="Glyceraldehyde-3-phosphate dehydrogenase-like, C-terminal domain"/>
    <property type="match status" value="1"/>
</dbReference>
<dbReference type="UniPathway" id="UPA00050">
    <property type="reaction ID" value="UER00063"/>
</dbReference>
<dbReference type="GO" id="GO:0050661">
    <property type="term" value="F:NADP binding"/>
    <property type="evidence" value="ECO:0007669"/>
    <property type="project" value="InterPro"/>
</dbReference>
<comment type="caution">
    <text evidence="14">The sequence shown here is derived from an EMBL/GenBank/DDBJ whole genome shotgun (WGS) entry which is preliminary data.</text>
</comment>
<evidence type="ECO:0000256" key="9">
    <source>
        <dbReference type="ARBA" id="ARBA00023167"/>
    </source>
</evidence>
<feature type="domain" description="Homoserine dehydrogenase catalytic" evidence="12">
    <location>
        <begin position="132"/>
        <end position="310"/>
    </location>
</feature>
<evidence type="ECO:0000313" key="14">
    <source>
        <dbReference type="EMBL" id="PKV62990.1"/>
    </source>
</evidence>
<gene>
    <name evidence="14" type="ORF">BD749_2823</name>
</gene>
<dbReference type="Pfam" id="PF03447">
    <property type="entry name" value="NAD_binding_3"/>
    <property type="match status" value="1"/>
</dbReference>
<dbReference type="UniPathway" id="UPA00051">
    <property type="reaction ID" value="UER00465"/>
</dbReference>
<dbReference type="Gene3D" id="3.30.360.10">
    <property type="entry name" value="Dihydrodipicolinate Reductase, domain 2"/>
    <property type="match status" value="1"/>
</dbReference>
<evidence type="ECO:0000256" key="5">
    <source>
        <dbReference type="ARBA" id="ARBA00013376"/>
    </source>
</evidence>
<comment type="catalytic activity">
    <reaction evidence="10">
        <text>L-homoserine + NADP(+) = L-aspartate 4-semialdehyde + NADPH + H(+)</text>
        <dbReference type="Rhea" id="RHEA:15761"/>
        <dbReference type="ChEBI" id="CHEBI:15378"/>
        <dbReference type="ChEBI" id="CHEBI:57476"/>
        <dbReference type="ChEBI" id="CHEBI:57783"/>
        <dbReference type="ChEBI" id="CHEBI:58349"/>
        <dbReference type="ChEBI" id="CHEBI:537519"/>
        <dbReference type="EC" id="1.1.1.3"/>
    </reaction>
</comment>
<dbReference type="EMBL" id="PJMU01000003">
    <property type="protein sequence ID" value="PKV62990.1"/>
    <property type="molecule type" value="Genomic_DNA"/>
</dbReference>
<evidence type="ECO:0000259" key="12">
    <source>
        <dbReference type="Pfam" id="PF00742"/>
    </source>
</evidence>
<comment type="pathway">
    <text evidence="2 10">Amino-acid biosynthesis; L-methionine biosynthesis via de novo pathway; L-homoserine from L-aspartate: step 3/3.</text>
</comment>
<evidence type="ECO:0000256" key="4">
    <source>
        <dbReference type="ARBA" id="ARBA00013213"/>
    </source>
</evidence>
<dbReference type="Proteomes" id="UP000233782">
    <property type="component" value="Unassembled WGS sequence"/>
</dbReference>
<feature type="domain" description="Aspartate/homoserine dehydrogenase NAD-binding" evidence="13">
    <location>
        <begin position="14"/>
        <end position="124"/>
    </location>
</feature>
<dbReference type="OrthoDB" id="9808167at2"/>
<dbReference type="SUPFAM" id="SSF51735">
    <property type="entry name" value="NAD(P)-binding Rossmann-fold domains"/>
    <property type="match status" value="1"/>
</dbReference>
<dbReference type="NCBIfam" id="NF004976">
    <property type="entry name" value="PRK06349.1"/>
    <property type="match status" value="1"/>
</dbReference>
<dbReference type="InterPro" id="IPR019811">
    <property type="entry name" value="HDH_CS"/>
</dbReference>
<comment type="similarity">
    <text evidence="3 11">Belongs to the homoserine dehydrogenase family.</text>
</comment>
<dbReference type="Pfam" id="PF00742">
    <property type="entry name" value="Homoserine_dh"/>
    <property type="match status" value="1"/>
</dbReference>
<dbReference type="AlphaFoldDB" id="A0A2N3U8B1"/>
<keyword evidence="6 10" id="KW-0028">Amino-acid biosynthesis</keyword>
<evidence type="ECO:0000256" key="11">
    <source>
        <dbReference type="RuleBase" id="RU004171"/>
    </source>
</evidence>
<dbReference type="GO" id="GO:0009086">
    <property type="term" value="P:methionine biosynthetic process"/>
    <property type="evidence" value="ECO:0007669"/>
    <property type="project" value="UniProtKB-KW"/>
</dbReference>
<keyword evidence="15" id="KW-1185">Reference proteome</keyword>
<sequence length="420" mass="45445">MKIQKFRKRIGLIGFGCVGQGLYDVVEANRHLGWEIGSICVKDKDKPRSLPASSFTYNVQEVLQDASLDIIAELISDPAEALGIIRQALQQGRTVVSANKKVISENLPELIQLQQRYGGVLLYEASVCGSIPVLRTLEAYYGSEPLVEVRGILNGSSNYILSKLHAERGSYHSALRQAQELGFAEADPALDVEGGDALHKLCILAAHAYGVLVHPEDVLHFGIQHISPEAIELADVLKCRIKLVGSLKAVAHGQVVLQVIPTFIPAGDALYDVEAEFNGLEVEARFAGKQFLKGRGAGSHPTGSAVWADVAAAVRGYRYTYPKLCTNQATVTAGDTGLTILLQGEPEQIAKFLEQVPSEALFQSQDQSQVILSLSPQQLGQHAAFLKQQGVFVAAIPANVSLDKIPERLKAEEILPVETL</sequence>
<keyword evidence="8 10" id="KW-0560">Oxidoreductase</keyword>
<dbReference type="Gene3D" id="3.40.50.720">
    <property type="entry name" value="NAD(P)-binding Rossmann-like Domain"/>
    <property type="match status" value="1"/>
</dbReference>
<keyword evidence="9 10" id="KW-0486">Methionine biosynthesis</keyword>
<proteinExistence type="inferred from homology"/>
<dbReference type="EC" id="1.1.1.3" evidence="4 10"/>
<dbReference type="InterPro" id="IPR005106">
    <property type="entry name" value="Asp/hSer_DH_NAD-bd"/>
</dbReference>
<dbReference type="PANTHER" id="PTHR43331">
    <property type="entry name" value="HOMOSERINE DEHYDROGENASE"/>
    <property type="match status" value="1"/>
</dbReference>